<dbReference type="Gene3D" id="3.10.350.10">
    <property type="entry name" value="LysM domain"/>
    <property type="match status" value="3"/>
</dbReference>
<gene>
    <name evidence="6" type="ORF">B0T10DRAFT_569316</name>
</gene>
<organism evidence="6 7">
    <name type="scientific">Thelonectria olida</name>
    <dbReference type="NCBI Taxonomy" id="1576542"/>
    <lineage>
        <taxon>Eukaryota</taxon>
        <taxon>Fungi</taxon>
        <taxon>Dikarya</taxon>
        <taxon>Ascomycota</taxon>
        <taxon>Pezizomycotina</taxon>
        <taxon>Sordariomycetes</taxon>
        <taxon>Hypocreomycetidae</taxon>
        <taxon>Hypocreales</taxon>
        <taxon>Nectriaceae</taxon>
        <taxon>Thelonectria</taxon>
    </lineage>
</organism>
<feature type="compositionally biased region" description="Low complexity" evidence="4">
    <location>
        <begin position="295"/>
        <end position="317"/>
    </location>
</feature>
<evidence type="ECO:0000256" key="4">
    <source>
        <dbReference type="SAM" id="MobiDB-lite"/>
    </source>
</evidence>
<name>A0A9P8VMW0_9HYPO</name>
<dbReference type="PANTHER" id="PTHR34997:SF1">
    <property type="entry name" value="PEPTIDOGLYCAN-BINDING LYSIN DOMAIN"/>
    <property type="match status" value="1"/>
</dbReference>
<feature type="region of interest" description="Disordered" evidence="4">
    <location>
        <begin position="295"/>
        <end position="323"/>
    </location>
</feature>
<keyword evidence="2" id="KW-0843">Virulence</keyword>
<evidence type="ECO:0000256" key="3">
    <source>
        <dbReference type="ARBA" id="ARBA00044955"/>
    </source>
</evidence>
<protein>
    <recommendedName>
        <fullName evidence="5">LysM domain-containing protein</fullName>
    </recommendedName>
</protein>
<evidence type="ECO:0000256" key="2">
    <source>
        <dbReference type="ARBA" id="ARBA00023026"/>
    </source>
</evidence>
<dbReference type="OrthoDB" id="5985073at2759"/>
<dbReference type="InterPro" id="IPR018392">
    <property type="entry name" value="LysM"/>
</dbReference>
<dbReference type="CDD" id="cd00118">
    <property type="entry name" value="LysM"/>
    <property type="match status" value="2"/>
</dbReference>
<evidence type="ECO:0000259" key="5">
    <source>
        <dbReference type="PROSITE" id="PS51782"/>
    </source>
</evidence>
<sequence>MVPNETSRYCGKYYVVEEGDDCAVLLATSSITLDDFLFLNPQVWRNCTNLWLDYSYCIQAVGTITTDSGYGGTTTVGTSTVEWDETEMTRILNATKPSTIDDSRSYVIPLANGTRRDCEEYIWFANVTDNAAAGCWTLAWLYEISSQELVLWNPSLAKNATDDSSIAADSAITATASSTEVASTNVCAYDCTVAESSSYCVGLTSATDASDGEILETPSPRAGGEVANCTRWYQIENYDDCESLLLTVHMVIDEFYAMNPAVGATCTGMSLGTYYCISTYSGGVPYGMPEWASDTTSTTKPVTSTATQSVTTTSSASGITTPSPIQSGMTTSCKSFHKVVSGGGCWNLAQANGISLDAFYSWNPAVGTDCSDLELDVYVCIGVTAAATTTA</sequence>
<dbReference type="Pfam" id="PF01476">
    <property type="entry name" value="LysM"/>
    <property type="match status" value="1"/>
</dbReference>
<comment type="similarity">
    <text evidence="3">Belongs to the secreted LysM effector family.</text>
</comment>
<comment type="caution">
    <text evidence="6">The sequence shown here is derived from an EMBL/GenBank/DDBJ whole genome shotgun (WGS) entry which is preliminary data.</text>
</comment>
<keyword evidence="1" id="KW-0147">Chitin-binding</keyword>
<dbReference type="EMBL" id="JAGPYM010000094">
    <property type="protein sequence ID" value="KAH6867676.1"/>
    <property type="molecule type" value="Genomic_DNA"/>
</dbReference>
<feature type="domain" description="LysM" evidence="5">
    <location>
        <begin position="335"/>
        <end position="381"/>
    </location>
</feature>
<dbReference type="PANTHER" id="PTHR34997">
    <property type="entry name" value="AM15"/>
    <property type="match status" value="1"/>
</dbReference>
<dbReference type="SUPFAM" id="SSF54106">
    <property type="entry name" value="LysM domain"/>
    <property type="match status" value="2"/>
</dbReference>
<dbReference type="GO" id="GO:0008061">
    <property type="term" value="F:chitin binding"/>
    <property type="evidence" value="ECO:0007669"/>
    <property type="project" value="UniProtKB-KW"/>
</dbReference>
<evidence type="ECO:0000313" key="6">
    <source>
        <dbReference type="EMBL" id="KAH6867676.1"/>
    </source>
</evidence>
<reference evidence="6 7" key="1">
    <citation type="journal article" date="2021" name="Nat. Commun.">
        <title>Genetic determinants of endophytism in the Arabidopsis root mycobiome.</title>
        <authorList>
            <person name="Mesny F."/>
            <person name="Miyauchi S."/>
            <person name="Thiergart T."/>
            <person name="Pickel B."/>
            <person name="Atanasova L."/>
            <person name="Karlsson M."/>
            <person name="Huettel B."/>
            <person name="Barry K.W."/>
            <person name="Haridas S."/>
            <person name="Chen C."/>
            <person name="Bauer D."/>
            <person name="Andreopoulos W."/>
            <person name="Pangilinan J."/>
            <person name="LaButti K."/>
            <person name="Riley R."/>
            <person name="Lipzen A."/>
            <person name="Clum A."/>
            <person name="Drula E."/>
            <person name="Henrissat B."/>
            <person name="Kohler A."/>
            <person name="Grigoriev I.V."/>
            <person name="Martin F.M."/>
            <person name="Hacquard S."/>
        </authorList>
    </citation>
    <scope>NUCLEOTIDE SEQUENCE [LARGE SCALE GENOMIC DNA]</scope>
    <source>
        <strain evidence="6 7">MPI-CAGE-CH-0241</strain>
    </source>
</reference>
<dbReference type="InterPro" id="IPR052210">
    <property type="entry name" value="LysM1-like"/>
</dbReference>
<dbReference type="InterPro" id="IPR036779">
    <property type="entry name" value="LysM_dom_sf"/>
</dbReference>
<keyword evidence="7" id="KW-1185">Reference proteome</keyword>
<accession>A0A9P8VMW0</accession>
<dbReference type="PROSITE" id="PS51782">
    <property type="entry name" value="LYSM"/>
    <property type="match status" value="2"/>
</dbReference>
<proteinExistence type="inferred from homology"/>
<feature type="domain" description="LysM" evidence="5">
    <location>
        <begin position="12"/>
        <end position="58"/>
    </location>
</feature>
<dbReference type="AlphaFoldDB" id="A0A9P8VMW0"/>
<evidence type="ECO:0000256" key="1">
    <source>
        <dbReference type="ARBA" id="ARBA00022669"/>
    </source>
</evidence>
<dbReference type="Proteomes" id="UP000777438">
    <property type="component" value="Unassembled WGS sequence"/>
</dbReference>
<evidence type="ECO:0000313" key="7">
    <source>
        <dbReference type="Proteomes" id="UP000777438"/>
    </source>
</evidence>